<dbReference type="Proteomes" id="UP000324222">
    <property type="component" value="Unassembled WGS sequence"/>
</dbReference>
<proteinExistence type="predicted"/>
<name>A0A5B7ICU7_PORTR</name>
<sequence length="154" mass="16130">MPQRLYWRGLASTRVWICTRPLGGRAGSLERNGGKGRLVVALPLPAPSRDKPVHGMPRSKEGLGFGPAGGGLDPSCAAHCAERGLPPDHEGHPAAAPPAVHRPMSGVVRSCGPAGRATAPLVAKNIRKEGSCKRPIRASPCVLKPPNSIYLPHP</sequence>
<keyword evidence="3" id="KW-1185">Reference proteome</keyword>
<comment type="caution">
    <text evidence="2">The sequence shown here is derived from an EMBL/GenBank/DDBJ whole genome shotgun (WGS) entry which is preliminary data.</text>
</comment>
<dbReference type="EMBL" id="VSRR010049252">
    <property type="protein sequence ID" value="MPC78748.1"/>
    <property type="molecule type" value="Genomic_DNA"/>
</dbReference>
<feature type="compositionally biased region" description="Basic and acidic residues" evidence="1">
    <location>
        <begin position="48"/>
        <end position="61"/>
    </location>
</feature>
<accession>A0A5B7ICU7</accession>
<evidence type="ECO:0000313" key="2">
    <source>
        <dbReference type="EMBL" id="MPC78748.1"/>
    </source>
</evidence>
<feature type="region of interest" description="Disordered" evidence="1">
    <location>
        <begin position="45"/>
        <end position="102"/>
    </location>
</feature>
<evidence type="ECO:0000256" key="1">
    <source>
        <dbReference type="SAM" id="MobiDB-lite"/>
    </source>
</evidence>
<feature type="compositionally biased region" description="Low complexity" evidence="1">
    <location>
        <begin position="93"/>
        <end position="102"/>
    </location>
</feature>
<gene>
    <name evidence="2" type="ORF">E2C01_073245</name>
</gene>
<feature type="compositionally biased region" description="Basic and acidic residues" evidence="1">
    <location>
        <begin position="80"/>
        <end position="92"/>
    </location>
</feature>
<organism evidence="2 3">
    <name type="scientific">Portunus trituberculatus</name>
    <name type="common">Swimming crab</name>
    <name type="synonym">Neptunus trituberculatus</name>
    <dbReference type="NCBI Taxonomy" id="210409"/>
    <lineage>
        <taxon>Eukaryota</taxon>
        <taxon>Metazoa</taxon>
        <taxon>Ecdysozoa</taxon>
        <taxon>Arthropoda</taxon>
        <taxon>Crustacea</taxon>
        <taxon>Multicrustacea</taxon>
        <taxon>Malacostraca</taxon>
        <taxon>Eumalacostraca</taxon>
        <taxon>Eucarida</taxon>
        <taxon>Decapoda</taxon>
        <taxon>Pleocyemata</taxon>
        <taxon>Brachyura</taxon>
        <taxon>Eubrachyura</taxon>
        <taxon>Portunoidea</taxon>
        <taxon>Portunidae</taxon>
        <taxon>Portuninae</taxon>
        <taxon>Portunus</taxon>
    </lineage>
</organism>
<evidence type="ECO:0000313" key="3">
    <source>
        <dbReference type="Proteomes" id="UP000324222"/>
    </source>
</evidence>
<dbReference type="AlphaFoldDB" id="A0A5B7ICU7"/>
<feature type="compositionally biased region" description="Gly residues" evidence="1">
    <location>
        <begin position="63"/>
        <end position="72"/>
    </location>
</feature>
<reference evidence="2 3" key="1">
    <citation type="submission" date="2019-05" db="EMBL/GenBank/DDBJ databases">
        <title>Another draft genome of Portunus trituberculatus and its Hox gene families provides insights of decapod evolution.</title>
        <authorList>
            <person name="Jeong J.-H."/>
            <person name="Song I."/>
            <person name="Kim S."/>
            <person name="Choi T."/>
            <person name="Kim D."/>
            <person name="Ryu S."/>
            <person name="Kim W."/>
        </authorList>
    </citation>
    <scope>NUCLEOTIDE SEQUENCE [LARGE SCALE GENOMIC DNA]</scope>
    <source>
        <tissue evidence="2">Muscle</tissue>
    </source>
</reference>
<protein>
    <submittedName>
        <fullName evidence="2">Uncharacterized protein</fullName>
    </submittedName>
</protein>